<evidence type="ECO:0000256" key="3">
    <source>
        <dbReference type="ARBA" id="ARBA00023157"/>
    </source>
</evidence>
<evidence type="ECO:0000256" key="2">
    <source>
        <dbReference type="ARBA" id="ARBA00022737"/>
    </source>
</evidence>
<dbReference type="SUPFAM" id="SSF56487">
    <property type="entry name" value="SRCR-like"/>
    <property type="match status" value="3"/>
</dbReference>
<organism evidence="8 9">
    <name type="scientific">Ranitomeya imitator</name>
    <name type="common">mimic poison frog</name>
    <dbReference type="NCBI Taxonomy" id="111125"/>
    <lineage>
        <taxon>Eukaryota</taxon>
        <taxon>Metazoa</taxon>
        <taxon>Chordata</taxon>
        <taxon>Craniata</taxon>
        <taxon>Vertebrata</taxon>
        <taxon>Euteleostomi</taxon>
        <taxon>Amphibia</taxon>
        <taxon>Batrachia</taxon>
        <taxon>Anura</taxon>
        <taxon>Neobatrachia</taxon>
        <taxon>Hyloidea</taxon>
        <taxon>Dendrobatidae</taxon>
        <taxon>Dendrobatinae</taxon>
        <taxon>Ranitomeya</taxon>
    </lineage>
</organism>
<evidence type="ECO:0000313" key="8">
    <source>
        <dbReference type="EMBL" id="CAJ0962116.1"/>
    </source>
</evidence>
<feature type="domain" description="SRCR" evidence="7">
    <location>
        <begin position="480"/>
        <end position="580"/>
    </location>
</feature>
<feature type="transmembrane region" description="Helical" evidence="6">
    <location>
        <begin position="600"/>
        <end position="620"/>
    </location>
</feature>
<evidence type="ECO:0000256" key="1">
    <source>
        <dbReference type="ARBA" id="ARBA00022729"/>
    </source>
</evidence>
<dbReference type="InterPro" id="IPR036772">
    <property type="entry name" value="SRCR-like_dom_sf"/>
</dbReference>
<dbReference type="SMART" id="SM00202">
    <property type="entry name" value="SR"/>
    <property type="match status" value="3"/>
</dbReference>
<dbReference type="Proteomes" id="UP001176940">
    <property type="component" value="Unassembled WGS sequence"/>
</dbReference>
<comment type="caution">
    <text evidence="4">Lacks conserved residue(s) required for the propagation of feature annotation.</text>
</comment>
<dbReference type="PRINTS" id="PR00258">
    <property type="entry name" value="SPERACTRCPTR"/>
</dbReference>
<keyword evidence="9" id="KW-1185">Reference proteome</keyword>
<dbReference type="PANTHER" id="PTHR19331:SF470">
    <property type="entry name" value="DELETED IN MALIGNANT BRAIN TUMORS 1 PROTEIN"/>
    <property type="match status" value="1"/>
</dbReference>
<evidence type="ECO:0000256" key="5">
    <source>
        <dbReference type="SAM" id="MobiDB-lite"/>
    </source>
</evidence>
<dbReference type="Gene3D" id="3.30.420.10">
    <property type="entry name" value="Ribonuclease H-like superfamily/Ribonuclease H"/>
    <property type="match status" value="1"/>
</dbReference>
<feature type="domain" description="SRCR" evidence="7">
    <location>
        <begin position="237"/>
        <end position="335"/>
    </location>
</feature>
<feature type="disulfide bond" evidence="4">
    <location>
        <begin position="377"/>
        <end position="441"/>
    </location>
</feature>
<feature type="disulfide bond" evidence="4">
    <location>
        <begin position="505"/>
        <end position="569"/>
    </location>
</feature>
<name>A0ABN9M8X9_9NEOB</name>
<dbReference type="EMBL" id="CAUEEQ010054156">
    <property type="protein sequence ID" value="CAJ0962116.1"/>
    <property type="molecule type" value="Genomic_DNA"/>
</dbReference>
<keyword evidence="2" id="KW-0677">Repeat</keyword>
<keyword evidence="6" id="KW-0812">Transmembrane</keyword>
<keyword evidence="6" id="KW-1133">Transmembrane helix</keyword>
<protein>
    <recommendedName>
        <fullName evidence="7">SRCR domain-containing protein</fullName>
    </recommendedName>
</protein>
<accession>A0ABN9M8X9</accession>
<sequence length="625" mass="68473">MFLMWPRPGVAVTSPLSQIPDLRERGTDRGRTSDAACSIRGAPGNTGASLAQPPKQHRHPQQHQTPGAPKAARCTSEPPLIPACGLQQRSTPASSSSDPRTPLPLRRCSDTDNDPDRCSVAVWSLESCHTDNSPATNDAGNQGKHRCEIDHQQGGGGVLVWAGIIKDELVGPFRVEDGVKLNSQTYCQFLEDNFFKQWYRKKSVTFKKNMIFVQDNAPSHASNYSTVWLASKAPVALRLAQGGHVCAGLVELYYKEAWSPVCDDGWNRINAEVVCRQAGCGSPILPLARYGRGSGNIIMDDVSCAGTEQTLWQCLHRGWYVHDCGPLENVGVICSANSNFSAPQPQIFPVELRLADGWHRCAGRVEINYNNSWGTVCDDLWDINDAMVVCRQLDCGTAVSAYGLAHFGEGIGNIVLDDVSCVGTETALSQCPHRPWGTHNCVHGEDSGVICTGAGFQTKKSLEPPSTTAKQNVTEIPLNLRLVNGSHHCKGRLEVLYQGVWGTVCDDLWGLSSAVVVCRQLGCGRELQAPPLAFFGRGSGSILLDDVNCVGTESFLWTCPHRPWRVHNCDHSEDASVMCALGMKILPLLLIFFSKAFRKIYFFLLTCKYIGLKIFFAVQFHSKFI</sequence>
<dbReference type="PANTHER" id="PTHR19331">
    <property type="entry name" value="SCAVENGER RECEPTOR DOMAIN-CONTAINING"/>
    <property type="match status" value="1"/>
</dbReference>
<feature type="compositionally biased region" description="Polar residues" evidence="5">
    <location>
        <begin position="87"/>
        <end position="99"/>
    </location>
</feature>
<dbReference type="PROSITE" id="PS50287">
    <property type="entry name" value="SRCR_2"/>
    <property type="match status" value="3"/>
</dbReference>
<feature type="disulfide bond" evidence="4">
    <location>
        <begin position="390"/>
        <end position="451"/>
    </location>
</feature>
<feature type="disulfide bond" evidence="4">
    <location>
        <begin position="304"/>
        <end position="314"/>
    </location>
</feature>
<feature type="disulfide bond" evidence="4">
    <location>
        <begin position="549"/>
        <end position="559"/>
    </location>
</feature>
<feature type="disulfide bond" evidence="4">
    <location>
        <begin position="518"/>
        <end position="579"/>
    </location>
</feature>
<keyword evidence="6" id="KW-0472">Membrane</keyword>
<feature type="compositionally biased region" description="Basic and acidic residues" evidence="5">
    <location>
        <begin position="21"/>
        <end position="32"/>
    </location>
</feature>
<dbReference type="Gene3D" id="3.10.250.10">
    <property type="entry name" value="SRCR-like domain"/>
    <property type="match status" value="3"/>
</dbReference>
<evidence type="ECO:0000259" key="7">
    <source>
        <dbReference type="PROSITE" id="PS50287"/>
    </source>
</evidence>
<reference evidence="8" key="1">
    <citation type="submission" date="2023-07" db="EMBL/GenBank/DDBJ databases">
        <authorList>
            <person name="Stuckert A."/>
        </authorList>
    </citation>
    <scope>NUCLEOTIDE SEQUENCE</scope>
</reference>
<dbReference type="PROSITE" id="PS00420">
    <property type="entry name" value="SRCR_1"/>
    <property type="match status" value="1"/>
</dbReference>
<feature type="disulfide bond" evidence="4">
    <location>
        <begin position="421"/>
        <end position="431"/>
    </location>
</feature>
<dbReference type="InterPro" id="IPR036397">
    <property type="entry name" value="RNaseH_sf"/>
</dbReference>
<evidence type="ECO:0000313" key="9">
    <source>
        <dbReference type="Proteomes" id="UP001176940"/>
    </source>
</evidence>
<gene>
    <name evidence="8" type="ORF">RIMI_LOCUS18049679</name>
</gene>
<keyword evidence="1" id="KW-0732">Signal</keyword>
<evidence type="ECO:0000256" key="6">
    <source>
        <dbReference type="SAM" id="Phobius"/>
    </source>
</evidence>
<proteinExistence type="predicted"/>
<comment type="caution">
    <text evidence="8">The sequence shown here is derived from an EMBL/GenBank/DDBJ whole genome shotgun (WGS) entry which is preliminary data.</text>
</comment>
<feature type="region of interest" description="Disordered" evidence="5">
    <location>
        <begin position="1"/>
        <end position="114"/>
    </location>
</feature>
<dbReference type="Pfam" id="PF00530">
    <property type="entry name" value="SRCR"/>
    <property type="match status" value="3"/>
</dbReference>
<keyword evidence="3 4" id="KW-1015">Disulfide bond</keyword>
<feature type="domain" description="SRCR" evidence="7">
    <location>
        <begin position="352"/>
        <end position="452"/>
    </location>
</feature>
<dbReference type="InterPro" id="IPR001190">
    <property type="entry name" value="SRCR"/>
</dbReference>
<evidence type="ECO:0000256" key="4">
    <source>
        <dbReference type="PROSITE-ProRule" id="PRU00196"/>
    </source>
</evidence>